<feature type="region of interest" description="Disordered" evidence="9">
    <location>
        <begin position="221"/>
        <end position="296"/>
    </location>
</feature>
<evidence type="ECO:0000313" key="12">
    <source>
        <dbReference type="Proteomes" id="UP000355283"/>
    </source>
</evidence>
<dbReference type="EMBL" id="SDOX01000008">
    <property type="protein sequence ID" value="TFJ86516.1"/>
    <property type="molecule type" value="Genomic_DNA"/>
</dbReference>
<dbReference type="GO" id="GO:0005886">
    <property type="term" value="C:plasma membrane"/>
    <property type="evidence" value="ECO:0007669"/>
    <property type="project" value="UniProtKB-SubCell"/>
</dbReference>
<reference evidence="11 12" key="1">
    <citation type="submission" date="2019-01" db="EMBL/GenBank/DDBJ databases">
        <title>Nuclear Genome Assembly of the Microalgal Biofuel strain Nannochloropsis salina CCMP1776.</title>
        <authorList>
            <person name="Hovde B."/>
        </authorList>
    </citation>
    <scope>NUCLEOTIDE SEQUENCE [LARGE SCALE GENOMIC DNA]</scope>
    <source>
        <strain evidence="11 12">CCMP1776</strain>
    </source>
</reference>
<gene>
    <name evidence="11" type="ORF">NSK_002173</name>
</gene>
<keyword evidence="7 10" id="KW-1133">Transmembrane helix</keyword>
<dbReference type="AlphaFoldDB" id="A0A4D9D573"/>
<dbReference type="InterPro" id="IPR009357">
    <property type="entry name" value="Riboflavin_transptr"/>
</dbReference>
<feature type="compositionally biased region" description="Basic and acidic residues" evidence="9">
    <location>
        <begin position="249"/>
        <end position="264"/>
    </location>
</feature>
<dbReference type="SUPFAM" id="SSF103473">
    <property type="entry name" value="MFS general substrate transporter"/>
    <property type="match status" value="1"/>
</dbReference>
<evidence type="ECO:0000256" key="3">
    <source>
        <dbReference type="ARBA" id="ARBA00006366"/>
    </source>
</evidence>
<dbReference type="PANTHER" id="PTHR12929:SF21">
    <property type="match status" value="1"/>
</dbReference>
<name>A0A4D9D573_9STRA</name>
<feature type="transmembrane region" description="Helical" evidence="10">
    <location>
        <begin position="58"/>
        <end position="78"/>
    </location>
</feature>
<dbReference type="InterPro" id="IPR036259">
    <property type="entry name" value="MFS_trans_sf"/>
</dbReference>
<evidence type="ECO:0000256" key="10">
    <source>
        <dbReference type="SAM" id="Phobius"/>
    </source>
</evidence>
<dbReference type="OrthoDB" id="9995836at2759"/>
<evidence type="ECO:0000256" key="2">
    <source>
        <dbReference type="ARBA" id="ARBA00004651"/>
    </source>
</evidence>
<dbReference type="Pfam" id="PF06237">
    <property type="entry name" value="SLC52_ribofla_tr"/>
    <property type="match status" value="1"/>
</dbReference>
<dbReference type="Proteomes" id="UP000355283">
    <property type="component" value="Unassembled WGS sequence"/>
</dbReference>
<feature type="transmembrane region" description="Helical" evidence="10">
    <location>
        <begin position="364"/>
        <end position="383"/>
    </location>
</feature>
<evidence type="ECO:0000256" key="6">
    <source>
        <dbReference type="ARBA" id="ARBA00022692"/>
    </source>
</evidence>
<feature type="transmembrane region" description="Helical" evidence="10">
    <location>
        <begin position="20"/>
        <end position="38"/>
    </location>
</feature>
<keyword evidence="5" id="KW-1003">Cell membrane</keyword>
<evidence type="ECO:0000256" key="5">
    <source>
        <dbReference type="ARBA" id="ARBA00022475"/>
    </source>
</evidence>
<keyword evidence="12" id="KW-1185">Reference proteome</keyword>
<comment type="similarity">
    <text evidence="3">Belongs to the riboflavin transporter family.</text>
</comment>
<accession>A0A4D9D573</accession>
<keyword evidence="4" id="KW-0813">Transport</keyword>
<evidence type="ECO:0000256" key="7">
    <source>
        <dbReference type="ARBA" id="ARBA00022989"/>
    </source>
</evidence>
<feature type="transmembrane region" description="Helical" evidence="10">
    <location>
        <begin position="94"/>
        <end position="112"/>
    </location>
</feature>
<feature type="transmembrane region" description="Helical" evidence="10">
    <location>
        <begin position="192"/>
        <end position="210"/>
    </location>
</feature>
<evidence type="ECO:0000256" key="8">
    <source>
        <dbReference type="ARBA" id="ARBA00023136"/>
    </source>
</evidence>
<evidence type="ECO:0008006" key="13">
    <source>
        <dbReference type="Google" id="ProtNLM"/>
    </source>
</evidence>
<comment type="subcellular location">
    <subcellularLocation>
        <location evidence="2">Cell membrane</location>
        <topology evidence="2">Multi-pass membrane protein</topology>
    </subcellularLocation>
</comment>
<protein>
    <recommendedName>
        <fullName evidence="13">Nodulin-like domain-containing protein</fullName>
    </recommendedName>
</protein>
<comment type="catalytic activity">
    <reaction evidence="1">
        <text>riboflavin(in) = riboflavin(out)</text>
        <dbReference type="Rhea" id="RHEA:35015"/>
        <dbReference type="ChEBI" id="CHEBI:57986"/>
    </reaction>
</comment>
<organism evidence="11 12">
    <name type="scientific">Nannochloropsis salina CCMP1776</name>
    <dbReference type="NCBI Taxonomy" id="1027361"/>
    <lineage>
        <taxon>Eukaryota</taxon>
        <taxon>Sar</taxon>
        <taxon>Stramenopiles</taxon>
        <taxon>Ochrophyta</taxon>
        <taxon>Eustigmatophyceae</taxon>
        <taxon>Eustigmatales</taxon>
        <taxon>Monodopsidaceae</taxon>
        <taxon>Microchloropsis</taxon>
        <taxon>Microchloropsis salina</taxon>
    </lineage>
</organism>
<feature type="transmembrane region" description="Helical" evidence="10">
    <location>
        <begin position="448"/>
        <end position="474"/>
    </location>
</feature>
<keyword evidence="8 10" id="KW-0472">Membrane</keyword>
<comment type="caution">
    <text evidence="11">The sequence shown here is derived from an EMBL/GenBank/DDBJ whole genome shotgun (WGS) entry which is preliminary data.</text>
</comment>
<evidence type="ECO:0000256" key="9">
    <source>
        <dbReference type="SAM" id="MobiDB-lite"/>
    </source>
</evidence>
<sequence>MQAEHKPLCNLDSGREIVRVQIIHLALAAWGLSSWILFNGLWGQLPMFVRTLPEGNKLGVLILTAEQLAYIFPLLFMYKKRHSSNSRLSQEIDIWILLASGLVVSLLLPRYWQAQVPIQGVPHSAGLLVLAFFTGAVCSSTGVVFTPYLATLPKSYTSTHTAGAGLSGLAIALLTLVADAGSLHPRLSPGHYFNLLSLVLLVGMAAFGFVSRRVHASVQEEREEARDAEPAAGVEEAHGQGQYGTLADRSLEETEERPDGDRRPLIAPGVDSGDPRDPPTDPSSLPSASPPPSSLPSVRDSHVAVFGLQCLLSALAYGVVPSTLPMACTGYQNPSRVLLLANGGFMCADPLGKLATSFLPTGRIFMSGAATICLAALLLYCAFSGSAPPLALRPYGGVLVVVANTLFSFMFSFTSISIFFDRRRQEEAARARKAGRIGGDGGDAAYQWFAWSAFMVQTGAFLGTGLSLAGVLLWS</sequence>
<dbReference type="PANTHER" id="PTHR12929">
    <property type="entry name" value="SOLUTE CARRIER FAMILY 52"/>
    <property type="match status" value="1"/>
</dbReference>
<proteinExistence type="inferred from homology"/>
<evidence type="ECO:0000313" key="11">
    <source>
        <dbReference type="EMBL" id="TFJ86516.1"/>
    </source>
</evidence>
<evidence type="ECO:0000256" key="4">
    <source>
        <dbReference type="ARBA" id="ARBA00022448"/>
    </source>
</evidence>
<evidence type="ECO:0000256" key="1">
    <source>
        <dbReference type="ARBA" id="ARBA00000215"/>
    </source>
</evidence>
<feature type="transmembrane region" description="Helical" evidence="10">
    <location>
        <begin position="124"/>
        <end position="150"/>
    </location>
</feature>
<keyword evidence="6 10" id="KW-0812">Transmembrane</keyword>
<feature type="transmembrane region" description="Helical" evidence="10">
    <location>
        <begin position="162"/>
        <end position="180"/>
    </location>
</feature>
<dbReference type="GO" id="GO:0032217">
    <property type="term" value="F:riboflavin transmembrane transporter activity"/>
    <property type="evidence" value="ECO:0007669"/>
    <property type="project" value="InterPro"/>
</dbReference>
<feature type="transmembrane region" description="Helical" evidence="10">
    <location>
        <begin position="395"/>
        <end position="420"/>
    </location>
</feature>